<dbReference type="Gene3D" id="2.40.70.10">
    <property type="entry name" value="Acid Proteases"/>
    <property type="match status" value="2"/>
</dbReference>
<keyword evidence="4" id="KW-1185">Reference proteome</keyword>
<comment type="similarity">
    <text evidence="1">Belongs to the peptidase A1 family.</text>
</comment>
<evidence type="ECO:0000256" key="1">
    <source>
        <dbReference type="ARBA" id="ARBA00007447"/>
    </source>
</evidence>
<evidence type="ECO:0000259" key="2">
    <source>
        <dbReference type="PROSITE" id="PS51767"/>
    </source>
</evidence>
<dbReference type="AlphaFoldDB" id="A0A067Q2U8"/>
<dbReference type="OrthoDB" id="771136at2759"/>
<reference evidence="4" key="1">
    <citation type="journal article" date="2014" name="Proc. Natl. Acad. Sci. U.S.A.">
        <title>Extensive sampling of basidiomycete genomes demonstrates inadequacy of the white-rot/brown-rot paradigm for wood decay fungi.</title>
        <authorList>
            <person name="Riley R."/>
            <person name="Salamov A.A."/>
            <person name="Brown D.W."/>
            <person name="Nagy L.G."/>
            <person name="Floudas D."/>
            <person name="Held B.W."/>
            <person name="Levasseur A."/>
            <person name="Lombard V."/>
            <person name="Morin E."/>
            <person name="Otillar R."/>
            <person name="Lindquist E.A."/>
            <person name="Sun H."/>
            <person name="LaButti K.M."/>
            <person name="Schmutz J."/>
            <person name="Jabbour D."/>
            <person name="Luo H."/>
            <person name="Baker S.E."/>
            <person name="Pisabarro A.G."/>
            <person name="Walton J.D."/>
            <person name="Blanchette R.A."/>
            <person name="Henrissat B."/>
            <person name="Martin F."/>
            <person name="Cullen D."/>
            <person name="Hibbett D.S."/>
            <person name="Grigoriev I.V."/>
        </authorList>
    </citation>
    <scope>NUCLEOTIDE SEQUENCE [LARGE SCALE GENOMIC DNA]</scope>
    <source>
        <strain evidence="4">MUCL 33604</strain>
    </source>
</reference>
<dbReference type="HOGENOM" id="CLU_013253_8_2_1"/>
<organism evidence="3 4">
    <name type="scientific">Jaapia argillacea MUCL 33604</name>
    <dbReference type="NCBI Taxonomy" id="933084"/>
    <lineage>
        <taxon>Eukaryota</taxon>
        <taxon>Fungi</taxon>
        <taxon>Dikarya</taxon>
        <taxon>Basidiomycota</taxon>
        <taxon>Agaricomycotina</taxon>
        <taxon>Agaricomycetes</taxon>
        <taxon>Agaricomycetidae</taxon>
        <taxon>Jaapiales</taxon>
        <taxon>Jaapiaceae</taxon>
        <taxon>Jaapia</taxon>
    </lineage>
</organism>
<sequence length="376" mass="41087">MIVVIDSGSSDLWVYPPSKLQLTNRTSIHGNLSYGEGSVQGSIDFAELKIGSYTIPSQAFINVQNYTEEGGLFEQGIYGILGLAFDNSSTADILLKQAYGVNNTLGLTPLSNIFQQNGSIPNFISIQLGRADDLASTLEGEFTISEYIPRFSNISNAPKLPRFPPTSNFERWTVLVDGVTVHGKSYPLNSTVAGTPKGSSVAVLDTGYTLPPLPRPLVDFIYGNISGAVYDKEEDVWIVPCLNTTDLEFTLGGDAFVIHPLDITNLTTIELPNGSSVTFCFNTYQPFTLDSKGFSGFDMILGDAFLRNVYALFDYGEYNNTDGFSDQSYVRLLSTTNGSTAYSDFVSSRNQTLQHYPPELPPSELLKALGDKKRSL</sequence>
<dbReference type="PANTHER" id="PTHR47966:SF51">
    <property type="entry name" value="BETA-SITE APP-CLEAVING ENZYME, ISOFORM A-RELATED"/>
    <property type="match status" value="1"/>
</dbReference>
<dbReference type="InterPro" id="IPR001461">
    <property type="entry name" value="Aspartic_peptidase_A1"/>
</dbReference>
<dbReference type="STRING" id="933084.A0A067Q2U8"/>
<dbReference type="PANTHER" id="PTHR47966">
    <property type="entry name" value="BETA-SITE APP-CLEAVING ENZYME, ISOFORM A-RELATED"/>
    <property type="match status" value="1"/>
</dbReference>
<dbReference type="GO" id="GO:0006508">
    <property type="term" value="P:proteolysis"/>
    <property type="evidence" value="ECO:0007669"/>
    <property type="project" value="InterPro"/>
</dbReference>
<dbReference type="InterPro" id="IPR021109">
    <property type="entry name" value="Peptidase_aspartic_dom_sf"/>
</dbReference>
<dbReference type="EMBL" id="KL197712">
    <property type="protein sequence ID" value="KDQ61393.1"/>
    <property type="molecule type" value="Genomic_DNA"/>
</dbReference>
<gene>
    <name evidence="3" type="ORF">JAAARDRAFT_171578</name>
</gene>
<feature type="domain" description="Peptidase A1" evidence="2">
    <location>
        <begin position="1"/>
        <end position="325"/>
    </location>
</feature>
<dbReference type="InParanoid" id="A0A067Q2U8"/>
<dbReference type="Pfam" id="PF00026">
    <property type="entry name" value="Asp"/>
    <property type="match status" value="1"/>
</dbReference>
<dbReference type="InterPro" id="IPR033121">
    <property type="entry name" value="PEPTIDASE_A1"/>
</dbReference>
<name>A0A067Q2U8_9AGAM</name>
<evidence type="ECO:0000313" key="3">
    <source>
        <dbReference type="EMBL" id="KDQ61393.1"/>
    </source>
</evidence>
<proteinExistence type="inferred from homology"/>
<dbReference type="GO" id="GO:0004190">
    <property type="term" value="F:aspartic-type endopeptidase activity"/>
    <property type="evidence" value="ECO:0007669"/>
    <property type="project" value="InterPro"/>
</dbReference>
<accession>A0A067Q2U8</accession>
<dbReference type="Proteomes" id="UP000027265">
    <property type="component" value="Unassembled WGS sequence"/>
</dbReference>
<evidence type="ECO:0000313" key="4">
    <source>
        <dbReference type="Proteomes" id="UP000027265"/>
    </source>
</evidence>
<dbReference type="InterPro" id="IPR034164">
    <property type="entry name" value="Pepsin-like_dom"/>
</dbReference>
<dbReference type="PROSITE" id="PS51767">
    <property type="entry name" value="PEPTIDASE_A1"/>
    <property type="match status" value="1"/>
</dbReference>
<dbReference type="CDD" id="cd05471">
    <property type="entry name" value="pepsin_like"/>
    <property type="match status" value="1"/>
</dbReference>
<dbReference type="SUPFAM" id="SSF50630">
    <property type="entry name" value="Acid proteases"/>
    <property type="match status" value="1"/>
</dbReference>
<protein>
    <recommendedName>
        <fullName evidence="2">Peptidase A1 domain-containing protein</fullName>
    </recommendedName>
</protein>